<gene>
    <name evidence="1" type="ORF">Slati_0027100</name>
</gene>
<accession>A0AAW2Y6Q7</accession>
<dbReference type="PANTHER" id="PTHR48475">
    <property type="entry name" value="RIBONUCLEASE H"/>
    <property type="match status" value="1"/>
</dbReference>
<proteinExistence type="predicted"/>
<dbReference type="GO" id="GO:0003676">
    <property type="term" value="F:nucleic acid binding"/>
    <property type="evidence" value="ECO:0007669"/>
    <property type="project" value="InterPro"/>
</dbReference>
<name>A0AAW2Y6Q7_9LAMI</name>
<dbReference type="Gene3D" id="3.30.420.10">
    <property type="entry name" value="Ribonuclease H-like superfamily/Ribonuclease H"/>
    <property type="match status" value="1"/>
</dbReference>
<dbReference type="EMBL" id="JACGWN010000001">
    <property type="protein sequence ID" value="KAL0461395.1"/>
    <property type="molecule type" value="Genomic_DNA"/>
</dbReference>
<dbReference type="AlphaFoldDB" id="A0AAW2Y6Q7"/>
<evidence type="ECO:0000313" key="1">
    <source>
        <dbReference type="EMBL" id="KAL0461395.1"/>
    </source>
</evidence>
<organism evidence="1">
    <name type="scientific">Sesamum latifolium</name>
    <dbReference type="NCBI Taxonomy" id="2727402"/>
    <lineage>
        <taxon>Eukaryota</taxon>
        <taxon>Viridiplantae</taxon>
        <taxon>Streptophyta</taxon>
        <taxon>Embryophyta</taxon>
        <taxon>Tracheophyta</taxon>
        <taxon>Spermatophyta</taxon>
        <taxon>Magnoliopsida</taxon>
        <taxon>eudicotyledons</taxon>
        <taxon>Gunneridae</taxon>
        <taxon>Pentapetalae</taxon>
        <taxon>asterids</taxon>
        <taxon>lamiids</taxon>
        <taxon>Lamiales</taxon>
        <taxon>Pedaliaceae</taxon>
        <taxon>Sesamum</taxon>
    </lineage>
</organism>
<reference evidence="1" key="1">
    <citation type="submission" date="2020-06" db="EMBL/GenBank/DDBJ databases">
        <authorList>
            <person name="Li T."/>
            <person name="Hu X."/>
            <person name="Zhang T."/>
            <person name="Song X."/>
            <person name="Zhang H."/>
            <person name="Dai N."/>
            <person name="Sheng W."/>
            <person name="Hou X."/>
            <person name="Wei L."/>
        </authorList>
    </citation>
    <scope>NUCLEOTIDE SEQUENCE</scope>
    <source>
        <strain evidence="1">KEN1</strain>
        <tissue evidence="1">Leaf</tissue>
    </source>
</reference>
<evidence type="ECO:0008006" key="2">
    <source>
        <dbReference type="Google" id="ProtNLM"/>
    </source>
</evidence>
<protein>
    <recommendedName>
        <fullName evidence="2">Reverse transcriptase domain-containing protein</fullName>
    </recommendedName>
</protein>
<dbReference type="InterPro" id="IPR036397">
    <property type="entry name" value="RNaseH_sf"/>
</dbReference>
<dbReference type="PANTHER" id="PTHR48475:SF2">
    <property type="entry name" value="RIBONUCLEASE H"/>
    <property type="match status" value="1"/>
</dbReference>
<sequence>MIKWAIELSYYDISYQLRMAIKAQTLAEFVNEATLLEENKGKWLLHVDGSSTLAGNGARVVLTSQGGDKVEYALKFDFKASKNNVEYEAIIAGIRMQYLMQEIRT</sequence>
<comment type="caution">
    <text evidence="1">The sequence shown here is derived from an EMBL/GenBank/DDBJ whole genome shotgun (WGS) entry which is preliminary data.</text>
</comment>
<reference evidence="1" key="2">
    <citation type="journal article" date="2024" name="Plant">
        <title>Genomic evolution and insights into agronomic trait innovations of Sesamum species.</title>
        <authorList>
            <person name="Miao H."/>
            <person name="Wang L."/>
            <person name="Qu L."/>
            <person name="Liu H."/>
            <person name="Sun Y."/>
            <person name="Le M."/>
            <person name="Wang Q."/>
            <person name="Wei S."/>
            <person name="Zheng Y."/>
            <person name="Lin W."/>
            <person name="Duan Y."/>
            <person name="Cao H."/>
            <person name="Xiong S."/>
            <person name="Wang X."/>
            <person name="Wei L."/>
            <person name="Li C."/>
            <person name="Ma Q."/>
            <person name="Ju M."/>
            <person name="Zhao R."/>
            <person name="Li G."/>
            <person name="Mu C."/>
            <person name="Tian Q."/>
            <person name="Mei H."/>
            <person name="Zhang T."/>
            <person name="Gao T."/>
            <person name="Zhang H."/>
        </authorList>
    </citation>
    <scope>NUCLEOTIDE SEQUENCE</scope>
    <source>
        <strain evidence="1">KEN1</strain>
    </source>
</reference>